<keyword evidence="10" id="KW-0238">DNA-binding</keyword>
<dbReference type="InterPro" id="IPR010614">
    <property type="entry name" value="RAD3-like_helicase_DEAD"/>
</dbReference>
<dbReference type="SMART" id="SM00491">
    <property type="entry name" value="HELICc2"/>
    <property type="match status" value="1"/>
</dbReference>
<keyword evidence="12" id="KW-0413">Isomerase</keyword>
<dbReference type="Pfam" id="PF12705">
    <property type="entry name" value="PDDEXK_1"/>
    <property type="match status" value="1"/>
</dbReference>
<dbReference type="AlphaFoldDB" id="A0A916K6G3"/>
<dbReference type="GO" id="GO:0003678">
    <property type="term" value="F:DNA helicase activity"/>
    <property type="evidence" value="ECO:0007669"/>
    <property type="project" value="InterPro"/>
</dbReference>
<evidence type="ECO:0000256" key="4">
    <source>
        <dbReference type="ARBA" id="ARBA00022763"/>
    </source>
</evidence>
<evidence type="ECO:0000256" key="2">
    <source>
        <dbReference type="ARBA" id="ARBA00022723"/>
    </source>
</evidence>
<dbReference type="PROSITE" id="PS51193">
    <property type="entry name" value="HELICASE_ATP_BIND_2"/>
    <property type="match status" value="1"/>
</dbReference>
<evidence type="ECO:0000256" key="9">
    <source>
        <dbReference type="ARBA" id="ARBA00023014"/>
    </source>
</evidence>
<dbReference type="GO" id="GO:0006281">
    <property type="term" value="P:DNA repair"/>
    <property type="evidence" value="ECO:0007669"/>
    <property type="project" value="UniProtKB-KW"/>
</dbReference>
<evidence type="ECO:0000256" key="6">
    <source>
        <dbReference type="ARBA" id="ARBA00022806"/>
    </source>
</evidence>
<dbReference type="InterPro" id="IPR014013">
    <property type="entry name" value="Helic_SF1/SF2_ATP-bd_DinG/Rad3"/>
</dbReference>
<organism evidence="15 16">
    <name type="scientific">Paenibacillus solanacearum</name>
    <dbReference type="NCBI Taxonomy" id="2048548"/>
    <lineage>
        <taxon>Bacteria</taxon>
        <taxon>Bacillati</taxon>
        <taxon>Bacillota</taxon>
        <taxon>Bacilli</taxon>
        <taxon>Bacillales</taxon>
        <taxon>Paenibacillaceae</taxon>
        <taxon>Paenibacillus</taxon>
    </lineage>
</organism>
<evidence type="ECO:0000256" key="1">
    <source>
        <dbReference type="ARBA" id="ARBA00022485"/>
    </source>
</evidence>
<keyword evidence="11" id="KW-0234">DNA repair</keyword>
<evidence type="ECO:0000256" key="7">
    <source>
        <dbReference type="ARBA" id="ARBA00022840"/>
    </source>
</evidence>
<dbReference type="PANTHER" id="PTHR11472">
    <property type="entry name" value="DNA REPAIR DEAD HELICASE RAD3/XP-D SUBFAMILY MEMBER"/>
    <property type="match status" value="1"/>
</dbReference>
<keyword evidence="16" id="KW-1185">Reference proteome</keyword>
<dbReference type="GO" id="GO:0051539">
    <property type="term" value="F:4 iron, 4 sulfur cluster binding"/>
    <property type="evidence" value="ECO:0007669"/>
    <property type="project" value="UniProtKB-KW"/>
</dbReference>
<evidence type="ECO:0000256" key="3">
    <source>
        <dbReference type="ARBA" id="ARBA00022741"/>
    </source>
</evidence>
<dbReference type="InterPro" id="IPR006555">
    <property type="entry name" value="ATP-dep_Helicase_C"/>
</dbReference>
<dbReference type="EC" id="3.1.-.-" evidence="15"/>
<keyword evidence="7" id="KW-0067">ATP-binding</keyword>
<keyword evidence="4" id="KW-0227">DNA damage</keyword>
<dbReference type="Proteomes" id="UP000693672">
    <property type="component" value="Unassembled WGS sequence"/>
</dbReference>
<comment type="caution">
    <text evidence="15">The sequence shown here is derived from an EMBL/GenBank/DDBJ whole genome shotgun (WGS) entry which is preliminary data.</text>
</comment>
<name>A0A916K6G3_9BACL</name>
<evidence type="ECO:0000256" key="5">
    <source>
        <dbReference type="ARBA" id="ARBA00022801"/>
    </source>
</evidence>
<keyword evidence="9" id="KW-0411">Iron-sulfur</keyword>
<keyword evidence="15" id="KW-0540">Nuclease</keyword>
<reference evidence="15" key="1">
    <citation type="submission" date="2021-06" db="EMBL/GenBank/DDBJ databases">
        <authorList>
            <person name="Criscuolo A."/>
        </authorList>
    </citation>
    <scope>NUCLEOTIDE SEQUENCE</scope>
    <source>
        <strain evidence="15">CIP111600</strain>
    </source>
</reference>
<gene>
    <name evidence="15" type="primary">dinG_5</name>
    <name evidence="15" type="ORF">PAESOLCIP111_05605</name>
</gene>
<accession>A0A916K6G3</accession>
<dbReference type="EMBL" id="CAJVAS010000042">
    <property type="protein sequence ID" value="CAG7648455.1"/>
    <property type="molecule type" value="Genomic_DNA"/>
</dbReference>
<dbReference type="InterPro" id="IPR045028">
    <property type="entry name" value="DinG/Rad3-like"/>
</dbReference>
<dbReference type="InterPro" id="IPR006554">
    <property type="entry name" value="Helicase-like_DEXD_c2"/>
</dbReference>
<evidence type="ECO:0000256" key="8">
    <source>
        <dbReference type="ARBA" id="ARBA00023004"/>
    </source>
</evidence>
<dbReference type="InterPro" id="IPR038726">
    <property type="entry name" value="PDDEXK_AddAB-type"/>
</dbReference>
<feature type="domain" description="Helicase ATP-binding" evidence="14">
    <location>
        <begin position="182"/>
        <end position="465"/>
    </location>
</feature>
<dbReference type="Pfam" id="PF06733">
    <property type="entry name" value="DEAD_2"/>
    <property type="match status" value="1"/>
</dbReference>
<dbReference type="RefSeq" id="WP_218095315.1">
    <property type="nucleotide sequence ID" value="NZ_CAJVAS010000042.1"/>
</dbReference>
<evidence type="ECO:0000313" key="15">
    <source>
        <dbReference type="EMBL" id="CAG7648455.1"/>
    </source>
</evidence>
<keyword evidence="15" id="KW-0269">Exonuclease</keyword>
<dbReference type="GO" id="GO:0005524">
    <property type="term" value="F:ATP binding"/>
    <property type="evidence" value="ECO:0007669"/>
    <property type="project" value="UniProtKB-KW"/>
</dbReference>
<evidence type="ECO:0000256" key="10">
    <source>
        <dbReference type="ARBA" id="ARBA00023125"/>
    </source>
</evidence>
<dbReference type="Pfam" id="PF13307">
    <property type="entry name" value="Helicase_C_2"/>
    <property type="match status" value="1"/>
</dbReference>
<keyword evidence="2" id="KW-0479">Metal-binding</keyword>
<evidence type="ECO:0000313" key="16">
    <source>
        <dbReference type="Proteomes" id="UP000693672"/>
    </source>
</evidence>
<dbReference type="GO" id="GO:0004527">
    <property type="term" value="F:exonuclease activity"/>
    <property type="evidence" value="ECO:0007669"/>
    <property type="project" value="UniProtKB-KW"/>
</dbReference>
<evidence type="ECO:0000256" key="11">
    <source>
        <dbReference type="ARBA" id="ARBA00023204"/>
    </source>
</evidence>
<sequence>MLPIIRISVRALVEYAFRRGSLESGFHAAPTFSEGTLAHQKLQKTYQESDLKEAPLQHEFECGDLRFRLEGRCDGIRFPENELVTIEEIKSTLQNINHIEEHAHPEHWAQAQCYAYMYAAKEGLLKLCVQLTYVQLDTDEQIHFRKEQTTEELEGLVLGMLQIYAPYARWTAKHEQERNESARSLSFPYPAYREGQRKLAGAVYTAIAEGKDLFARAPTGTGKTISTLFPAVKSIGQGHLQRIFYITAKTITRTAAEHAMRAMADAGLQAKTVTLTAKEKVCFKEEVRCSKEYCEYADGFYDRLNDAMLDMLEHEASMGREVIERYARKHRVCPFELSIEAAYAADAVICDYNYVFDPRVSLKRLLQEQRKHTALLVDEAHNLVDRARDMFSAELVKSGFLHLQRESRGKRRELAQAAKALNKIFIELRKEVGERTHSLLDGPPQSLLEQLEFFAEAAEQTLVAGGEEEGLTLLKDVYFAAQSFLRIAKLADERFVTYAEVERSEVRVKLLCLDPSQLLRHMSNGYRAKVFFSATLSPFGFYKDVLGAGEDGYTFAIPSPFSKDQWEVSIAALSTRYRDRESSMARLGSLLRERISRRIGCYLVFFPSFDYLQAGVAAYEAEMPDADILVQAPTMSEEERERFLDTFQAGRARTLVGFAVLGGIFSEGINLQGDRLTGVIIVGVGLPQIGLERDLMKNYYNRTGRDGFDYAYVFPGMNKVLQAGGRLIRSEQDRGSLVLVDDRYLQTKYIRLLPEEWRV</sequence>
<dbReference type="PANTHER" id="PTHR11472:SF34">
    <property type="entry name" value="REGULATOR OF TELOMERE ELONGATION HELICASE 1"/>
    <property type="match status" value="1"/>
</dbReference>
<keyword evidence="1" id="KW-0004">4Fe-4S</keyword>
<dbReference type="GO" id="GO:0003677">
    <property type="term" value="F:DNA binding"/>
    <property type="evidence" value="ECO:0007669"/>
    <property type="project" value="UniProtKB-KW"/>
</dbReference>
<dbReference type="SMART" id="SM00488">
    <property type="entry name" value="DEXDc2"/>
    <property type="match status" value="1"/>
</dbReference>
<dbReference type="GO" id="GO:0016818">
    <property type="term" value="F:hydrolase activity, acting on acid anhydrides, in phosphorus-containing anhydrides"/>
    <property type="evidence" value="ECO:0007669"/>
    <property type="project" value="InterPro"/>
</dbReference>
<comment type="similarity">
    <text evidence="13">Belongs to the helicase family. DinG subfamily.</text>
</comment>
<evidence type="ECO:0000256" key="13">
    <source>
        <dbReference type="ARBA" id="ARBA00038058"/>
    </source>
</evidence>
<keyword evidence="5 15" id="KW-0378">Hydrolase</keyword>
<evidence type="ECO:0000259" key="14">
    <source>
        <dbReference type="PROSITE" id="PS51193"/>
    </source>
</evidence>
<proteinExistence type="inferred from homology"/>
<keyword evidence="8" id="KW-0408">Iron</keyword>
<keyword evidence="6" id="KW-0347">Helicase</keyword>
<evidence type="ECO:0000256" key="12">
    <source>
        <dbReference type="ARBA" id="ARBA00023235"/>
    </source>
</evidence>
<keyword evidence="3" id="KW-0547">Nucleotide-binding</keyword>
<dbReference type="GO" id="GO:0046872">
    <property type="term" value="F:metal ion binding"/>
    <property type="evidence" value="ECO:0007669"/>
    <property type="project" value="UniProtKB-KW"/>
</dbReference>
<protein>
    <submittedName>
        <fullName evidence="15">3'-5' exonuclease DinG</fullName>
        <ecNumber evidence="15">3.1.-.-</ecNumber>
    </submittedName>
</protein>